<feature type="domain" description="ATP-grasp" evidence="2">
    <location>
        <begin position="75"/>
        <end position="336"/>
    </location>
</feature>
<evidence type="ECO:0000313" key="3">
    <source>
        <dbReference type="EMBL" id="OGY33423.1"/>
    </source>
</evidence>
<dbReference type="AlphaFoldDB" id="A0A1G1X0D1"/>
<dbReference type="InterPro" id="IPR013815">
    <property type="entry name" value="ATP_grasp_subdomain_1"/>
</dbReference>
<dbReference type="PANTHER" id="PTHR21621:SF0">
    <property type="entry name" value="BETA-CITRYLGLUTAMATE SYNTHASE B-RELATED"/>
    <property type="match status" value="1"/>
</dbReference>
<dbReference type="Pfam" id="PF08443">
    <property type="entry name" value="RimK"/>
    <property type="match status" value="2"/>
</dbReference>
<dbReference type="PROSITE" id="PS50975">
    <property type="entry name" value="ATP_GRASP"/>
    <property type="match status" value="1"/>
</dbReference>
<dbReference type="Gene3D" id="3.30.470.20">
    <property type="entry name" value="ATP-grasp fold, B domain"/>
    <property type="match status" value="2"/>
</dbReference>
<dbReference type="GO" id="GO:0018169">
    <property type="term" value="F:ribosomal S6-glutamic acid ligase activity"/>
    <property type="evidence" value="ECO:0007669"/>
    <property type="project" value="TreeGrafter"/>
</dbReference>
<keyword evidence="1" id="KW-0547">Nucleotide-binding</keyword>
<dbReference type="Proteomes" id="UP000177528">
    <property type="component" value="Unassembled WGS sequence"/>
</dbReference>
<accession>A0A1G1X0D1</accession>
<dbReference type="SUPFAM" id="SSF56059">
    <property type="entry name" value="Glutathione synthetase ATP-binding domain-like"/>
    <property type="match status" value="1"/>
</dbReference>
<name>A0A1G1X0D1_9BACT</name>
<comment type="caution">
    <text evidence="3">The sequence shown here is derived from an EMBL/GenBank/DDBJ whole genome shotgun (WGS) entry which is preliminary data.</text>
</comment>
<organism evidence="3 4">
    <name type="scientific">Candidatus Andersenbacteria bacterium RIFCSPHIGHO2_12_FULL_45_11</name>
    <dbReference type="NCBI Taxonomy" id="1797281"/>
    <lineage>
        <taxon>Bacteria</taxon>
        <taxon>Candidatus Anderseniibacteriota</taxon>
    </lineage>
</organism>
<dbReference type="GO" id="GO:0046872">
    <property type="term" value="F:metal ion binding"/>
    <property type="evidence" value="ECO:0007669"/>
    <property type="project" value="InterPro"/>
</dbReference>
<sequence>MISAQELEKIRVNKFSISTSLLINAAREKGLKCHFLPERAFSVSNTTTSHFFKGTSFPCNNMVASALSCNKYFLRKLLKQHGIPVPKTIRLRLASQWQKVSASSLRFPLVVKPISASHANGSSMNIINEDELRRAARRAFDYVKKHNKRKLILVEEYFSGKDLRLFVIGDKVVSVLQREPAYVIGDGVKTVRKLIATFNNEWRSTIKYDLPLCPIPMDTETARRLHRNTMTLNSVPKKNQKVTVRWNANVSTGGRAIDVTHIVHPNIKKLAIQIAQIAKLEITGVDILCKDITSSDVSAKNVCVLETNDSPGVDIHHFPFVGKGEDISGMILDYIFR</sequence>
<dbReference type="InterPro" id="IPR013651">
    <property type="entry name" value="ATP-grasp_RimK-type"/>
</dbReference>
<dbReference type="GO" id="GO:0005737">
    <property type="term" value="C:cytoplasm"/>
    <property type="evidence" value="ECO:0007669"/>
    <property type="project" value="TreeGrafter"/>
</dbReference>
<evidence type="ECO:0000313" key="4">
    <source>
        <dbReference type="Proteomes" id="UP000177528"/>
    </source>
</evidence>
<gene>
    <name evidence="3" type="ORF">A3D99_04750</name>
</gene>
<dbReference type="EMBL" id="MHHR01000030">
    <property type="protein sequence ID" value="OGY33423.1"/>
    <property type="molecule type" value="Genomic_DNA"/>
</dbReference>
<protein>
    <recommendedName>
        <fullName evidence="2">ATP-grasp domain-containing protein</fullName>
    </recommendedName>
</protein>
<keyword evidence="1" id="KW-0067">ATP-binding</keyword>
<dbReference type="GO" id="GO:0005524">
    <property type="term" value="F:ATP binding"/>
    <property type="evidence" value="ECO:0007669"/>
    <property type="project" value="UniProtKB-UniRule"/>
</dbReference>
<evidence type="ECO:0000256" key="1">
    <source>
        <dbReference type="PROSITE-ProRule" id="PRU00409"/>
    </source>
</evidence>
<dbReference type="Gene3D" id="3.30.1490.20">
    <property type="entry name" value="ATP-grasp fold, A domain"/>
    <property type="match status" value="1"/>
</dbReference>
<dbReference type="PANTHER" id="PTHR21621">
    <property type="entry name" value="RIBOSOMAL PROTEIN S6 MODIFICATION PROTEIN"/>
    <property type="match status" value="1"/>
</dbReference>
<reference evidence="3 4" key="1">
    <citation type="journal article" date="2016" name="Nat. Commun.">
        <title>Thousands of microbial genomes shed light on interconnected biogeochemical processes in an aquifer system.</title>
        <authorList>
            <person name="Anantharaman K."/>
            <person name="Brown C.T."/>
            <person name="Hug L.A."/>
            <person name="Sharon I."/>
            <person name="Castelle C.J."/>
            <person name="Probst A.J."/>
            <person name="Thomas B.C."/>
            <person name="Singh A."/>
            <person name="Wilkins M.J."/>
            <person name="Karaoz U."/>
            <person name="Brodie E.L."/>
            <person name="Williams K.H."/>
            <person name="Hubbard S.S."/>
            <person name="Banfield J.F."/>
        </authorList>
    </citation>
    <scope>NUCLEOTIDE SEQUENCE [LARGE SCALE GENOMIC DNA]</scope>
</reference>
<evidence type="ECO:0000259" key="2">
    <source>
        <dbReference type="PROSITE" id="PS50975"/>
    </source>
</evidence>
<dbReference type="InterPro" id="IPR011761">
    <property type="entry name" value="ATP-grasp"/>
</dbReference>
<proteinExistence type="predicted"/>
<dbReference type="GO" id="GO:0009432">
    <property type="term" value="P:SOS response"/>
    <property type="evidence" value="ECO:0007669"/>
    <property type="project" value="TreeGrafter"/>
</dbReference>